<dbReference type="Gene3D" id="3.40.50.300">
    <property type="entry name" value="P-loop containing nucleotide triphosphate hydrolases"/>
    <property type="match status" value="1"/>
</dbReference>
<dbReference type="GO" id="GO:0005525">
    <property type="term" value="F:GTP binding"/>
    <property type="evidence" value="ECO:0007669"/>
    <property type="project" value="UniProtKB-UniRule"/>
</dbReference>
<dbReference type="RefSeq" id="WP_090168106.1">
    <property type="nucleotide sequence ID" value="NZ_FOFB01000010.1"/>
</dbReference>
<dbReference type="GO" id="GO:0005737">
    <property type="term" value="C:cytoplasm"/>
    <property type="evidence" value="ECO:0007669"/>
    <property type="project" value="UniProtKB-SubCell"/>
</dbReference>
<keyword evidence="5 10" id="KW-0547">Nucleotide-binding</keyword>
<dbReference type="Pfam" id="PF03193">
    <property type="entry name" value="RsgA_GTPase"/>
    <property type="match status" value="1"/>
</dbReference>
<keyword evidence="6 10" id="KW-0378">Hydrolase</keyword>
<evidence type="ECO:0000256" key="6">
    <source>
        <dbReference type="ARBA" id="ARBA00022801"/>
    </source>
</evidence>
<feature type="binding site" evidence="10">
    <location>
        <begin position="135"/>
        <end position="138"/>
    </location>
    <ligand>
        <name>GTP</name>
        <dbReference type="ChEBI" id="CHEBI:37565"/>
    </ligand>
</feature>
<comment type="cofactor">
    <cofactor evidence="10">
        <name>Zn(2+)</name>
        <dbReference type="ChEBI" id="CHEBI:29105"/>
    </cofactor>
    <text evidence="10">Binds 1 zinc ion per subunit.</text>
</comment>
<comment type="function">
    <text evidence="10">One of several proteins that assist in the late maturation steps of the functional core of the 30S ribosomal subunit. Helps release RbfA from mature subunits. May play a role in the assembly of ribosomal proteins into the subunit. Circularly permuted GTPase that catalyzes slow GTP hydrolysis, GTPase activity is stimulated by the 30S ribosomal subunit.</text>
</comment>
<organism evidence="13 14">
    <name type="scientific">Neolewinella agarilytica</name>
    <dbReference type="NCBI Taxonomy" id="478744"/>
    <lineage>
        <taxon>Bacteria</taxon>
        <taxon>Pseudomonadati</taxon>
        <taxon>Bacteroidota</taxon>
        <taxon>Saprospiria</taxon>
        <taxon>Saprospirales</taxon>
        <taxon>Lewinellaceae</taxon>
        <taxon>Neolewinella</taxon>
    </lineage>
</organism>
<dbReference type="EC" id="3.6.1.-" evidence="10"/>
<dbReference type="InterPro" id="IPR030378">
    <property type="entry name" value="G_CP_dom"/>
</dbReference>
<name>A0A1H9G9A3_9BACT</name>
<feature type="binding site" evidence="10">
    <location>
        <position position="279"/>
    </location>
    <ligand>
        <name>Zn(2+)</name>
        <dbReference type="ChEBI" id="CHEBI:29105"/>
    </ligand>
</feature>
<evidence type="ECO:0000256" key="10">
    <source>
        <dbReference type="HAMAP-Rule" id="MF_01820"/>
    </source>
</evidence>
<dbReference type="InterPro" id="IPR031944">
    <property type="entry name" value="RsgA_N"/>
</dbReference>
<dbReference type="EMBL" id="FOFB01000010">
    <property type="protein sequence ID" value="SEQ46669.1"/>
    <property type="molecule type" value="Genomic_DNA"/>
</dbReference>
<keyword evidence="8 10" id="KW-0694">RNA-binding</keyword>
<comment type="subcellular location">
    <subcellularLocation>
        <location evidence="10">Cytoplasm</location>
    </subcellularLocation>
</comment>
<dbReference type="InParanoid" id="A0A1H9G9A3"/>
<dbReference type="SUPFAM" id="SSF50249">
    <property type="entry name" value="Nucleic acid-binding proteins"/>
    <property type="match status" value="1"/>
</dbReference>
<feature type="binding site" evidence="10">
    <location>
        <position position="285"/>
    </location>
    <ligand>
        <name>Zn(2+)</name>
        <dbReference type="ChEBI" id="CHEBI:29105"/>
    </ligand>
</feature>
<keyword evidence="2 10" id="KW-0690">Ribosome biogenesis</keyword>
<feature type="binding site" evidence="10">
    <location>
        <begin position="189"/>
        <end position="197"/>
    </location>
    <ligand>
        <name>GTP</name>
        <dbReference type="ChEBI" id="CHEBI:37565"/>
    </ligand>
</feature>
<evidence type="ECO:0000313" key="14">
    <source>
        <dbReference type="Proteomes" id="UP000199021"/>
    </source>
</evidence>
<dbReference type="GO" id="GO:0003924">
    <property type="term" value="F:GTPase activity"/>
    <property type="evidence" value="ECO:0007669"/>
    <property type="project" value="UniProtKB-UniRule"/>
</dbReference>
<keyword evidence="7 10" id="KW-0862">Zinc</keyword>
<evidence type="ECO:0000256" key="9">
    <source>
        <dbReference type="ARBA" id="ARBA00023134"/>
    </source>
</evidence>
<dbReference type="PROSITE" id="PS51721">
    <property type="entry name" value="G_CP"/>
    <property type="match status" value="1"/>
</dbReference>
<evidence type="ECO:0000313" key="13">
    <source>
        <dbReference type="EMBL" id="SEQ46669.1"/>
    </source>
</evidence>
<feature type="binding site" evidence="10">
    <location>
        <position position="271"/>
    </location>
    <ligand>
        <name>Zn(2+)</name>
        <dbReference type="ChEBI" id="CHEBI:29105"/>
    </ligand>
</feature>
<feature type="binding site" evidence="10">
    <location>
        <position position="277"/>
    </location>
    <ligand>
        <name>Zn(2+)</name>
        <dbReference type="ChEBI" id="CHEBI:29105"/>
    </ligand>
</feature>
<evidence type="ECO:0000259" key="12">
    <source>
        <dbReference type="PROSITE" id="PS51721"/>
    </source>
</evidence>
<sequence>MHKGTVTKSTGSWYNVKLDQPSPDGNIDLRCRVAGRFRLEDKQLTNPIAVGDRVAVVIEGTGDEETGAIRQIEDRSNYVVRQSPRKKHELHLLASNIDQAVLIVTLIYPDVKLGFIDRFLLMTEPFGIPTTIVFNKADLLEAEDLETYEVIASIYKDIGYDVLLVSAEEGTNIDQFRNLLKDKRSLLSGQSGVGKSTLVNAVAPELDLRTGEISDYTGKGTHTTTFAELFNLPFGGEIIDPPGIKNLSFNYLKPIEIAYYYREIFALSPECRFGGTCLHKNEPGCAVIASVEAEDDRVTDLRYHSYLTLLAETEEQNYWERKKV</sequence>
<feature type="domain" description="EngC GTPase" evidence="11">
    <location>
        <begin position="95"/>
        <end position="245"/>
    </location>
</feature>
<accession>A0A1H9G9A3</accession>
<keyword evidence="9 10" id="KW-0342">GTP-binding</keyword>
<dbReference type="InterPro" id="IPR012340">
    <property type="entry name" value="NA-bd_OB-fold"/>
</dbReference>
<dbReference type="PANTHER" id="PTHR32120">
    <property type="entry name" value="SMALL RIBOSOMAL SUBUNIT BIOGENESIS GTPASE RSGA"/>
    <property type="match status" value="1"/>
</dbReference>
<evidence type="ECO:0000256" key="8">
    <source>
        <dbReference type="ARBA" id="ARBA00022884"/>
    </source>
</evidence>
<dbReference type="HAMAP" id="MF_01820">
    <property type="entry name" value="GTPase_RsgA"/>
    <property type="match status" value="1"/>
</dbReference>
<evidence type="ECO:0000256" key="4">
    <source>
        <dbReference type="ARBA" id="ARBA00022730"/>
    </source>
</evidence>
<dbReference type="InterPro" id="IPR004881">
    <property type="entry name" value="Ribosome_biogen_GTPase_RsgA"/>
</dbReference>
<keyword evidence="3 10" id="KW-0479">Metal-binding</keyword>
<dbReference type="Gene3D" id="2.40.50.140">
    <property type="entry name" value="Nucleic acid-binding proteins"/>
    <property type="match status" value="1"/>
</dbReference>
<comment type="similarity">
    <text evidence="10">Belongs to the TRAFAC class YlqF/YawG GTPase family. RsgA subfamily.</text>
</comment>
<dbReference type="GO" id="GO:0046872">
    <property type="term" value="F:metal ion binding"/>
    <property type="evidence" value="ECO:0007669"/>
    <property type="project" value="UniProtKB-KW"/>
</dbReference>
<dbReference type="InterPro" id="IPR027417">
    <property type="entry name" value="P-loop_NTPase"/>
</dbReference>
<evidence type="ECO:0000256" key="5">
    <source>
        <dbReference type="ARBA" id="ARBA00022741"/>
    </source>
</evidence>
<dbReference type="NCBIfam" id="TIGR00157">
    <property type="entry name" value="ribosome small subunit-dependent GTPase A"/>
    <property type="match status" value="1"/>
</dbReference>
<feature type="domain" description="CP-type G" evidence="12">
    <location>
        <begin position="86"/>
        <end position="247"/>
    </location>
</feature>
<keyword evidence="4 10" id="KW-0699">rRNA-binding</keyword>
<dbReference type="AlphaFoldDB" id="A0A1H9G9A3"/>
<proteinExistence type="inferred from homology"/>
<comment type="subunit">
    <text evidence="10">Monomer. Associates with 30S ribosomal subunit, binds 16S rRNA.</text>
</comment>
<dbReference type="STRING" id="478744.SAMN05444359_11090"/>
<dbReference type="Proteomes" id="UP000199021">
    <property type="component" value="Unassembled WGS sequence"/>
</dbReference>
<evidence type="ECO:0000256" key="7">
    <source>
        <dbReference type="ARBA" id="ARBA00022833"/>
    </source>
</evidence>
<protein>
    <recommendedName>
        <fullName evidence="10">Small ribosomal subunit biogenesis GTPase RsgA</fullName>
        <ecNumber evidence="10">3.6.1.-</ecNumber>
    </recommendedName>
</protein>
<dbReference type="CDD" id="cd01854">
    <property type="entry name" value="YjeQ_EngC"/>
    <property type="match status" value="1"/>
</dbReference>
<reference evidence="14" key="1">
    <citation type="submission" date="2016-10" db="EMBL/GenBank/DDBJ databases">
        <authorList>
            <person name="Varghese N."/>
            <person name="Submissions S."/>
        </authorList>
    </citation>
    <scope>NUCLEOTIDE SEQUENCE [LARGE SCALE GENOMIC DNA]</scope>
    <source>
        <strain evidence="14">DSM 24740</strain>
    </source>
</reference>
<gene>
    <name evidence="10" type="primary">rsgA</name>
    <name evidence="13" type="ORF">SAMN05444359_11090</name>
</gene>
<evidence type="ECO:0000259" key="11">
    <source>
        <dbReference type="PROSITE" id="PS50936"/>
    </source>
</evidence>
<dbReference type="Pfam" id="PF16745">
    <property type="entry name" value="RsgA_N"/>
    <property type="match status" value="1"/>
</dbReference>
<dbReference type="OrthoDB" id="9809485at2"/>
<dbReference type="SUPFAM" id="SSF52540">
    <property type="entry name" value="P-loop containing nucleoside triphosphate hydrolases"/>
    <property type="match status" value="1"/>
</dbReference>
<dbReference type="GO" id="GO:0042274">
    <property type="term" value="P:ribosomal small subunit biogenesis"/>
    <property type="evidence" value="ECO:0007669"/>
    <property type="project" value="UniProtKB-UniRule"/>
</dbReference>
<evidence type="ECO:0000256" key="2">
    <source>
        <dbReference type="ARBA" id="ARBA00022517"/>
    </source>
</evidence>
<keyword evidence="1 10" id="KW-0963">Cytoplasm</keyword>
<dbReference type="FunCoup" id="A0A1H9G9A3">
    <property type="interactions" value="272"/>
</dbReference>
<keyword evidence="14" id="KW-1185">Reference proteome</keyword>
<dbReference type="Gene3D" id="1.10.40.50">
    <property type="entry name" value="Probable gtpase engc, domain 3"/>
    <property type="match status" value="1"/>
</dbReference>
<evidence type="ECO:0000256" key="3">
    <source>
        <dbReference type="ARBA" id="ARBA00022723"/>
    </source>
</evidence>
<evidence type="ECO:0000256" key="1">
    <source>
        <dbReference type="ARBA" id="ARBA00022490"/>
    </source>
</evidence>
<dbReference type="PROSITE" id="PS50936">
    <property type="entry name" value="ENGC_GTPASE"/>
    <property type="match status" value="1"/>
</dbReference>
<dbReference type="PANTHER" id="PTHR32120:SF11">
    <property type="entry name" value="SMALL RIBOSOMAL SUBUNIT BIOGENESIS GTPASE RSGA 1, MITOCHONDRIAL-RELATED"/>
    <property type="match status" value="1"/>
</dbReference>
<dbReference type="GO" id="GO:0019843">
    <property type="term" value="F:rRNA binding"/>
    <property type="evidence" value="ECO:0007669"/>
    <property type="project" value="UniProtKB-KW"/>
</dbReference>
<dbReference type="InterPro" id="IPR010914">
    <property type="entry name" value="RsgA_GTPase_dom"/>
</dbReference>